<feature type="region of interest" description="Disordered" evidence="1">
    <location>
        <begin position="15"/>
        <end position="36"/>
    </location>
</feature>
<sequence>MPELTLAAAPDFRPDSIRWQHSSTDPAALRNKPGCT</sequence>
<accession>A0A7W7QDB3</accession>
<evidence type="ECO:0000313" key="2">
    <source>
        <dbReference type="EMBL" id="MBB4911164.1"/>
    </source>
</evidence>
<evidence type="ECO:0000256" key="1">
    <source>
        <dbReference type="SAM" id="MobiDB-lite"/>
    </source>
</evidence>
<reference evidence="2 3" key="1">
    <citation type="submission" date="2020-08" db="EMBL/GenBank/DDBJ databases">
        <title>Genomic Encyclopedia of Type Strains, Phase III (KMG-III): the genomes of soil and plant-associated and newly described type strains.</title>
        <authorList>
            <person name="Whitman W."/>
        </authorList>
    </citation>
    <scope>NUCLEOTIDE SEQUENCE [LARGE SCALE GENOMIC DNA]</scope>
    <source>
        <strain evidence="2 3">CECT 8960</strain>
    </source>
</reference>
<keyword evidence="3" id="KW-1185">Reference proteome</keyword>
<comment type="caution">
    <text evidence="2">The sequence shown here is derived from an EMBL/GenBank/DDBJ whole genome shotgun (WGS) entry which is preliminary data.</text>
</comment>
<gene>
    <name evidence="2" type="ORF">FHR82_007424</name>
</gene>
<evidence type="ECO:0000313" key="3">
    <source>
        <dbReference type="Proteomes" id="UP000520767"/>
    </source>
</evidence>
<protein>
    <submittedName>
        <fullName evidence="2">Uncharacterized protein</fullName>
    </submittedName>
</protein>
<dbReference type="AlphaFoldDB" id="A0A7W7QDB3"/>
<proteinExistence type="predicted"/>
<name>A0A7W7QDB3_9PSEU</name>
<organism evidence="2 3">
    <name type="scientific">Actinophytocola algeriensis</name>
    <dbReference type="NCBI Taxonomy" id="1768010"/>
    <lineage>
        <taxon>Bacteria</taxon>
        <taxon>Bacillati</taxon>
        <taxon>Actinomycetota</taxon>
        <taxon>Actinomycetes</taxon>
        <taxon>Pseudonocardiales</taxon>
        <taxon>Pseudonocardiaceae</taxon>
    </lineage>
</organism>
<dbReference type="Proteomes" id="UP000520767">
    <property type="component" value="Unassembled WGS sequence"/>
</dbReference>
<dbReference type="EMBL" id="JACHJQ010000009">
    <property type="protein sequence ID" value="MBB4911164.1"/>
    <property type="molecule type" value="Genomic_DNA"/>
</dbReference>